<organism evidence="1 2">
    <name type="scientific">Candidatus Segetimicrobium genomatis</name>
    <dbReference type="NCBI Taxonomy" id="2569760"/>
    <lineage>
        <taxon>Bacteria</taxon>
        <taxon>Bacillati</taxon>
        <taxon>Candidatus Sysuimicrobiota</taxon>
        <taxon>Candidatus Sysuimicrobiia</taxon>
        <taxon>Candidatus Sysuimicrobiales</taxon>
        <taxon>Candidatus Segetimicrobiaceae</taxon>
        <taxon>Candidatus Segetimicrobium</taxon>
    </lineage>
</organism>
<accession>A0A537J397</accession>
<dbReference type="SUPFAM" id="SSF50494">
    <property type="entry name" value="Trypsin-like serine proteases"/>
    <property type="match status" value="1"/>
</dbReference>
<dbReference type="PANTHER" id="PTHR43019">
    <property type="entry name" value="SERINE ENDOPROTEASE DEGS"/>
    <property type="match status" value="1"/>
</dbReference>
<dbReference type="AlphaFoldDB" id="A0A537J397"/>
<dbReference type="Gene3D" id="2.40.10.10">
    <property type="entry name" value="Trypsin-like serine proteases"/>
    <property type="match status" value="2"/>
</dbReference>
<dbReference type="PANTHER" id="PTHR43019:SF23">
    <property type="entry name" value="PROTEASE DO-LIKE 5, CHLOROPLASTIC"/>
    <property type="match status" value="1"/>
</dbReference>
<evidence type="ECO:0000313" key="1">
    <source>
        <dbReference type="EMBL" id="TMI77516.1"/>
    </source>
</evidence>
<reference evidence="1 2" key="1">
    <citation type="journal article" date="2019" name="Nat. Microbiol.">
        <title>Mediterranean grassland soil C-N compound turnover is dependent on rainfall and depth, and is mediated by genomically divergent microorganisms.</title>
        <authorList>
            <person name="Diamond S."/>
            <person name="Andeer P.F."/>
            <person name="Li Z."/>
            <person name="Crits-Christoph A."/>
            <person name="Burstein D."/>
            <person name="Anantharaman K."/>
            <person name="Lane K.R."/>
            <person name="Thomas B.C."/>
            <person name="Pan C."/>
            <person name="Northen T.R."/>
            <person name="Banfield J.F."/>
        </authorList>
    </citation>
    <scope>NUCLEOTIDE SEQUENCE [LARGE SCALE GENOMIC DNA]</scope>
    <source>
        <strain evidence="1">NP_7</strain>
    </source>
</reference>
<proteinExistence type="predicted"/>
<dbReference type="InterPro" id="IPR009003">
    <property type="entry name" value="Peptidase_S1_PA"/>
</dbReference>
<evidence type="ECO:0000313" key="2">
    <source>
        <dbReference type="Proteomes" id="UP000320048"/>
    </source>
</evidence>
<gene>
    <name evidence="1" type="ORF">E6H04_14050</name>
</gene>
<sequence>MWQWYGVAGRGDPMVRSLGGLGHHGKLMRARLGGWLLCVLILGAQGSAQESPAKSILHLVVFKNEMGGYRSVAAGTAFLISPTGTALTNSHVVDLVRRDPIGHRLVAIIGREFYGAKIVCTNPLPIGAEGHATLHRDVAEIQLNPPDLPFEEFVYDHIEMARAHRGPLPTFPSLKMGEAPAVGDPVRVLGYGRRENMILPSEWSAMGTVHKLGTAPDGTPLFSITFDREAEPGHSGSPVLNMKSEVVGIFTWIGTSEKPAAKPAPPVTARTMGIAISAAALDPACHDGG</sequence>
<protein>
    <submittedName>
        <fullName evidence="1">Trypsin-like peptidase domain-containing protein</fullName>
    </submittedName>
</protein>
<dbReference type="InterPro" id="IPR043504">
    <property type="entry name" value="Peptidase_S1_PA_chymotrypsin"/>
</dbReference>
<dbReference type="Proteomes" id="UP000320048">
    <property type="component" value="Unassembled WGS sequence"/>
</dbReference>
<name>A0A537J397_9BACT</name>
<comment type="caution">
    <text evidence="1">The sequence shown here is derived from an EMBL/GenBank/DDBJ whole genome shotgun (WGS) entry which is preliminary data.</text>
</comment>
<dbReference type="Pfam" id="PF13365">
    <property type="entry name" value="Trypsin_2"/>
    <property type="match status" value="1"/>
</dbReference>
<dbReference type="EMBL" id="VBAO01000456">
    <property type="protein sequence ID" value="TMI77516.1"/>
    <property type="molecule type" value="Genomic_DNA"/>
</dbReference>